<reference evidence="1 2" key="1">
    <citation type="submission" date="2019-07" db="EMBL/GenBank/DDBJ databases">
        <title>Complete Genome Sequence of Leptotrichia wadei Strain JCM16777.</title>
        <authorList>
            <person name="Watanabe S."/>
            <person name="Cui L."/>
        </authorList>
    </citation>
    <scope>NUCLEOTIDE SEQUENCE [LARGE SCALE GENOMIC DNA]</scope>
    <source>
        <strain evidence="1 2">JCM16777</strain>
    </source>
</reference>
<dbReference type="KEGG" id="lwd:JCM16777_0325"/>
<name>A0A7U6L983_9FUSO</name>
<proteinExistence type="predicted"/>
<organism evidence="1 2">
    <name type="scientific">Leptotrichia wadei</name>
    <dbReference type="NCBI Taxonomy" id="157687"/>
    <lineage>
        <taxon>Bacteria</taxon>
        <taxon>Fusobacteriati</taxon>
        <taxon>Fusobacteriota</taxon>
        <taxon>Fusobacteriia</taxon>
        <taxon>Fusobacteriales</taxon>
        <taxon>Leptotrichiaceae</taxon>
        <taxon>Leptotrichia</taxon>
    </lineage>
</organism>
<dbReference type="RefSeq" id="WP_018499353.1">
    <property type="nucleotide sequence ID" value="NZ_AP019829.2"/>
</dbReference>
<gene>
    <name evidence="1" type="ORF">JCM16777_0325</name>
</gene>
<dbReference type="AlphaFoldDB" id="A0A7U6L983"/>
<sequence length="297" mass="31794">MKFRVSIAGGSNNTSNNPFGGLGNVSVPSVAMNFVSNGENKNPISNAMGGLTQQGGVILSSDEILEVSYSTNPIYGETMSASQSQVTLRIVGRLLPTASENNSPEDEGEGIVSGIMGTLGMGTLFNQYKSVKHLFDKDNEAGEELPEASLSSNLLSSSGITEPVAKKAKESSKSKLVSQVLGVSSTLPMTNSFTNGIGNSLKGMFGGLGNFGESNLYDQNKQNVKELSLWAMTYGDEKSTRDVMVQTDLGGGKTFELYFPKMYVSGFDQRFNTRAGEGYFELELKQTAFNESDINLN</sequence>
<protein>
    <submittedName>
        <fullName evidence="1">Uncharacterized protein</fullName>
    </submittedName>
</protein>
<dbReference type="Proteomes" id="UP000321943">
    <property type="component" value="Chromosome"/>
</dbReference>
<evidence type="ECO:0000313" key="2">
    <source>
        <dbReference type="Proteomes" id="UP000321943"/>
    </source>
</evidence>
<dbReference type="GeneID" id="84803686"/>
<dbReference type="EMBL" id="AP019829">
    <property type="protein sequence ID" value="BBM42081.1"/>
    <property type="molecule type" value="Genomic_DNA"/>
</dbReference>
<accession>A0A7U6L983</accession>
<evidence type="ECO:0000313" key="1">
    <source>
        <dbReference type="EMBL" id="BBM42081.1"/>
    </source>
</evidence>